<reference evidence="2 3" key="1">
    <citation type="journal article" date="2008" name="Nature">
        <title>The genome of Laccaria bicolor provides insights into mycorrhizal symbiosis.</title>
        <authorList>
            <person name="Martin F."/>
            <person name="Aerts A."/>
            <person name="Ahren D."/>
            <person name="Brun A."/>
            <person name="Danchin E.G.J."/>
            <person name="Duchaussoy F."/>
            <person name="Gibon J."/>
            <person name="Kohler A."/>
            <person name="Lindquist E."/>
            <person name="Pereda V."/>
            <person name="Salamov A."/>
            <person name="Shapiro H.J."/>
            <person name="Wuyts J."/>
            <person name="Blaudez D."/>
            <person name="Buee M."/>
            <person name="Brokstein P."/>
            <person name="Canbaeck B."/>
            <person name="Cohen D."/>
            <person name="Courty P.E."/>
            <person name="Coutinho P.M."/>
            <person name="Delaruelle C."/>
            <person name="Detter J.C."/>
            <person name="Deveau A."/>
            <person name="DiFazio S."/>
            <person name="Duplessis S."/>
            <person name="Fraissinet-Tachet L."/>
            <person name="Lucic E."/>
            <person name="Frey-Klett P."/>
            <person name="Fourrey C."/>
            <person name="Feussner I."/>
            <person name="Gay G."/>
            <person name="Grimwood J."/>
            <person name="Hoegger P.J."/>
            <person name="Jain P."/>
            <person name="Kilaru S."/>
            <person name="Labbe J."/>
            <person name="Lin Y.C."/>
            <person name="Legue V."/>
            <person name="Le Tacon F."/>
            <person name="Marmeisse R."/>
            <person name="Melayah D."/>
            <person name="Montanini B."/>
            <person name="Muratet M."/>
            <person name="Nehls U."/>
            <person name="Niculita-Hirzel H."/>
            <person name="Oudot-Le Secq M.P."/>
            <person name="Peter M."/>
            <person name="Quesneville H."/>
            <person name="Rajashekar B."/>
            <person name="Reich M."/>
            <person name="Rouhier N."/>
            <person name="Schmutz J."/>
            <person name="Yin T."/>
            <person name="Chalot M."/>
            <person name="Henrissat B."/>
            <person name="Kuees U."/>
            <person name="Lucas S."/>
            <person name="Van de Peer Y."/>
            <person name="Podila G.K."/>
            <person name="Polle A."/>
            <person name="Pukkila P.J."/>
            <person name="Richardson P.M."/>
            <person name="Rouze P."/>
            <person name="Sanders I.R."/>
            <person name="Stajich J.E."/>
            <person name="Tunlid A."/>
            <person name="Tuskan G."/>
            <person name="Grigoriev I.V."/>
        </authorList>
    </citation>
    <scope>NUCLEOTIDE SEQUENCE [LARGE SCALE GENOMIC DNA]</scope>
    <source>
        <strain evidence="3">S238N-H82 / ATCC MYA-4686</strain>
    </source>
</reference>
<dbReference type="KEGG" id="lbc:LACBIDRAFT_330656"/>
<feature type="compositionally biased region" description="Basic residues" evidence="1">
    <location>
        <begin position="444"/>
        <end position="455"/>
    </location>
</feature>
<dbReference type="EMBL" id="DS547118">
    <property type="protein sequence ID" value="EDR04488.1"/>
    <property type="molecule type" value="Genomic_DNA"/>
</dbReference>
<dbReference type="GeneID" id="6080578"/>
<feature type="compositionally biased region" description="Pro residues" evidence="1">
    <location>
        <begin position="281"/>
        <end position="294"/>
    </location>
</feature>
<protein>
    <submittedName>
        <fullName evidence="2">Predicted protein</fullName>
    </submittedName>
</protein>
<name>B0DM17_LACBS</name>
<proteinExistence type="predicted"/>
<accession>B0DM17</accession>
<evidence type="ECO:0000256" key="1">
    <source>
        <dbReference type="SAM" id="MobiDB-lite"/>
    </source>
</evidence>
<dbReference type="STRING" id="486041.B0DM17"/>
<dbReference type="HOGENOM" id="CLU_505340_0_0_1"/>
<keyword evidence="3" id="KW-1185">Reference proteome</keyword>
<gene>
    <name evidence="2" type="ORF">LACBIDRAFT_330656</name>
</gene>
<organism evidence="3">
    <name type="scientific">Laccaria bicolor (strain S238N-H82 / ATCC MYA-4686)</name>
    <name type="common">Bicoloured deceiver</name>
    <name type="synonym">Laccaria laccata var. bicolor</name>
    <dbReference type="NCBI Taxonomy" id="486041"/>
    <lineage>
        <taxon>Eukaryota</taxon>
        <taxon>Fungi</taxon>
        <taxon>Dikarya</taxon>
        <taxon>Basidiomycota</taxon>
        <taxon>Agaricomycotina</taxon>
        <taxon>Agaricomycetes</taxon>
        <taxon>Agaricomycetidae</taxon>
        <taxon>Agaricales</taxon>
        <taxon>Agaricineae</taxon>
        <taxon>Hydnangiaceae</taxon>
        <taxon>Laccaria</taxon>
    </lineage>
</organism>
<feature type="region of interest" description="Disordered" evidence="1">
    <location>
        <begin position="276"/>
        <end position="467"/>
    </location>
</feature>
<feature type="compositionally biased region" description="Pro residues" evidence="1">
    <location>
        <begin position="355"/>
        <end position="365"/>
    </location>
</feature>
<dbReference type="OrthoDB" id="3067489at2759"/>
<feature type="compositionally biased region" description="Pro residues" evidence="1">
    <location>
        <begin position="318"/>
        <end position="339"/>
    </location>
</feature>
<evidence type="ECO:0000313" key="3">
    <source>
        <dbReference type="Proteomes" id="UP000001194"/>
    </source>
</evidence>
<dbReference type="InParanoid" id="B0DM17"/>
<sequence length="539" mass="58922">MSCPLTFTFAISLDATSNTTTLLWSTILKEAQITGRSLFEEDQRTTVNAEVNAARKDTLVNHKQHVGLLRSRLKAEWEELGDRQKEWGEKAKMMKSAEQDGLLYRDANYKIGNAHFHVLIDVTDEGLAQIPFKAFNEEYAKVTESWLECSCATVSLNRSLSTQKDRVEFTLDSMGIPIFPPISENTTTPDELRRTLIDFVQAQWEHTHMQDFLSIKAVPDILWTDHNFTSYLALSITTIPNPSTATITCLYELLSMIKAHQTDNSGVTLFSIQKSLSTPTPQSPLPTPPSPPPHTSTSRPSSQTSANATMQLSQTATPPQPQLPTKTPPLLPLLPPALSPPHSTQCSANAGDIPQLPPPALSPPRSPHRLAESQPLPPPSSLQCSANAGDDSQLPPPANSLPHSPSALANVEYDPQPPPSPLTPAPSIRSTSLTPPHDQDLLKQHRIKVGRKRKIGNNPKGNPACSKKVKLTNADDIVPVAPSRRSTRCKGKQAGSALLSSSVKAPKPALTQTGKPAKGWMAEYEMSDVWDIEMFNQTP</sequence>
<feature type="compositionally biased region" description="Low complexity" evidence="1">
    <location>
        <begin position="295"/>
        <end position="317"/>
    </location>
</feature>
<dbReference type="AlphaFoldDB" id="B0DM17"/>
<dbReference type="RefSeq" id="XP_001885007.1">
    <property type="nucleotide sequence ID" value="XM_001884972.1"/>
</dbReference>
<dbReference type="Proteomes" id="UP000001194">
    <property type="component" value="Unassembled WGS sequence"/>
</dbReference>
<evidence type="ECO:0000313" key="2">
    <source>
        <dbReference type="EMBL" id="EDR04488.1"/>
    </source>
</evidence>
<feature type="compositionally biased region" description="Pro residues" evidence="1">
    <location>
        <begin position="415"/>
        <end position="424"/>
    </location>
</feature>